<proteinExistence type="predicted"/>
<name>A0A4S8R749_9HELO</name>
<comment type="caution">
    <text evidence="1">The sequence shown here is derived from an EMBL/GenBank/DDBJ whole genome shotgun (WGS) entry which is preliminary data.</text>
</comment>
<protein>
    <submittedName>
        <fullName evidence="1">Uncharacterized protein</fullName>
    </submittedName>
</protein>
<dbReference type="AlphaFoldDB" id="A0A4S8R749"/>
<dbReference type="EMBL" id="PQXL01000050">
    <property type="protein sequence ID" value="THV53440.1"/>
    <property type="molecule type" value="Genomic_DNA"/>
</dbReference>
<evidence type="ECO:0000313" key="2">
    <source>
        <dbReference type="Proteomes" id="UP000308671"/>
    </source>
</evidence>
<organism evidence="1 2">
    <name type="scientific">Botrytis galanthina</name>
    <dbReference type="NCBI Taxonomy" id="278940"/>
    <lineage>
        <taxon>Eukaryota</taxon>
        <taxon>Fungi</taxon>
        <taxon>Dikarya</taxon>
        <taxon>Ascomycota</taxon>
        <taxon>Pezizomycotina</taxon>
        <taxon>Leotiomycetes</taxon>
        <taxon>Helotiales</taxon>
        <taxon>Sclerotiniaceae</taxon>
        <taxon>Botrytis</taxon>
    </lineage>
</organism>
<accession>A0A4S8R749</accession>
<dbReference type="Proteomes" id="UP000308671">
    <property type="component" value="Unassembled WGS sequence"/>
</dbReference>
<evidence type="ECO:0000313" key="1">
    <source>
        <dbReference type="EMBL" id="THV53440.1"/>
    </source>
</evidence>
<gene>
    <name evidence="1" type="ORF">BGAL_0050g00070</name>
</gene>
<keyword evidence="2" id="KW-1185">Reference proteome</keyword>
<sequence>MTSKKDSMNYHQEVNPPEIISNIKEYLRRRNFPPPALFSTARKESRFGRALNLLKWDLKLYVFKTGLREKSLTARFVNKLKA</sequence>
<reference evidence="1 2" key="1">
    <citation type="submission" date="2017-12" db="EMBL/GenBank/DDBJ databases">
        <title>Comparative genomics of Botrytis spp.</title>
        <authorList>
            <person name="Valero-Jimenez C.A."/>
            <person name="Tapia P."/>
            <person name="Veloso J."/>
            <person name="Silva-Moreno E."/>
            <person name="Staats M."/>
            <person name="Valdes J.H."/>
            <person name="Van Kan J.A.L."/>
        </authorList>
    </citation>
    <scope>NUCLEOTIDE SEQUENCE [LARGE SCALE GENOMIC DNA]</scope>
    <source>
        <strain evidence="1 2">MUCL435</strain>
    </source>
</reference>